<comment type="caution">
    <text evidence="1">The sequence shown here is derived from an EMBL/GenBank/DDBJ whole genome shotgun (WGS) entry which is preliminary data.</text>
</comment>
<name>A0A8J1TVL8_OWEFU</name>
<accession>A0A8J1TVL8</accession>
<dbReference type="EMBL" id="CAIIXF020000003">
    <property type="protein sequence ID" value="CAH1779192.1"/>
    <property type="molecule type" value="Genomic_DNA"/>
</dbReference>
<sequence length="104" mass="11959">NSETLKNALQTQLWHTYNYVIKGILSHKMCAAERTPVMNSIVNISLMTMYKQKLNCQQLTVCLLMSSQGEVKGEVKATRAWNMTNVCTQRVILNECYYCTFRAD</sequence>
<protein>
    <submittedName>
        <fullName evidence="1">Uncharacterized protein</fullName>
    </submittedName>
</protein>
<feature type="non-terminal residue" evidence="1">
    <location>
        <position position="1"/>
    </location>
</feature>
<dbReference type="AlphaFoldDB" id="A0A8J1TVL8"/>
<dbReference type="Proteomes" id="UP000749559">
    <property type="component" value="Unassembled WGS sequence"/>
</dbReference>
<evidence type="ECO:0000313" key="1">
    <source>
        <dbReference type="EMBL" id="CAH1779192.1"/>
    </source>
</evidence>
<evidence type="ECO:0000313" key="2">
    <source>
        <dbReference type="Proteomes" id="UP000749559"/>
    </source>
</evidence>
<keyword evidence="2" id="KW-1185">Reference proteome</keyword>
<reference evidence="1" key="1">
    <citation type="submission" date="2022-03" db="EMBL/GenBank/DDBJ databases">
        <authorList>
            <person name="Martin C."/>
        </authorList>
    </citation>
    <scope>NUCLEOTIDE SEQUENCE</scope>
</reference>
<gene>
    <name evidence="1" type="ORF">OFUS_LOCUS6022</name>
</gene>
<proteinExistence type="predicted"/>
<organism evidence="1 2">
    <name type="scientific">Owenia fusiformis</name>
    <name type="common">Polychaete worm</name>
    <dbReference type="NCBI Taxonomy" id="6347"/>
    <lineage>
        <taxon>Eukaryota</taxon>
        <taxon>Metazoa</taxon>
        <taxon>Spiralia</taxon>
        <taxon>Lophotrochozoa</taxon>
        <taxon>Annelida</taxon>
        <taxon>Polychaeta</taxon>
        <taxon>Sedentaria</taxon>
        <taxon>Canalipalpata</taxon>
        <taxon>Sabellida</taxon>
        <taxon>Oweniida</taxon>
        <taxon>Oweniidae</taxon>
        <taxon>Owenia</taxon>
    </lineage>
</organism>